<dbReference type="InParanoid" id="K1QTD2"/>
<evidence type="ECO:0000313" key="6">
    <source>
        <dbReference type="EMBL" id="EKC24861.1"/>
    </source>
</evidence>
<protein>
    <submittedName>
        <fullName evidence="6">Uncharacterized protein</fullName>
    </submittedName>
</protein>
<reference evidence="6" key="1">
    <citation type="journal article" date="2012" name="Nature">
        <title>The oyster genome reveals stress adaptation and complexity of shell formation.</title>
        <authorList>
            <person name="Zhang G."/>
            <person name="Fang X."/>
            <person name="Guo X."/>
            <person name="Li L."/>
            <person name="Luo R."/>
            <person name="Xu F."/>
            <person name="Yang P."/>
            <person name="Zhang L."/>
            <person name="Wang X."/>
            <person name="Qi H."/>
            <person name="Xiong Z."/>
            <person name="Que H."/>
            <person name="Xie Y."/>
            <person name="Holland P.W."/>
            <person name="Paps J."/>
            <person name="Zhu Y."/>
            <person name="Wu F."/>
            <person name="Chen Y."/>
            <person name="Wang J."/>
            <person name="Peng C."/>
            <person name="Meng J."/>
            <person name="Yang L."/>
            <person name="Liu J."/>
            <person name="Wen B."/>
            <person name="Zhang N."/>
            <person name="Huang Z."/>
            <person name="Zhu Q."/>
            <person name="Feng Y."/>
            <person name="Mount A."/>
            <person name="Hedgecock D."/>
            <person name="Xu Z."/>
            <person name="Liu Y."/>
            <person name="Domazet-Loso T."/>
            <person name="Du Y."/>
            <person name="Sun X."/>
            <person name="Zhang S."/>
            <person name="Liu B."/>
            <person name="Cheng P."/>
            <person name="Jiang X."/>
            <person name="Li J."/>
            <person name="Fan D."/>
            <person name="Wang W."/>
            <person name="Fu W."/>
            <person name="Wang T."/>
            <person name="Wang B."/>
            <person name="Zhang J."/>
            <person name="Peng Z."/>
            <person name="Li Y."/>
            <person name="Li N."/>
            <person name="Wang J."/>
            <person name="Chen M."/>
            <person name="He Y."/>
            <person name="Tan F."/>
            <person name="Song X."/>
            <person name="Zheng Q."/>
            <person name="Huang R."/>
            <person name="Yang H."/>
            <person name="Du X."/>
            <person name="Chen L."/>
            <person name="Yang M."/>
            <person name="Gaffney P.M."/>
            <person name="Wang S."/>
            <person name="Luo L."/>
            <person name="She Z."/>
            <person name="Ming Y."/>
            <person name="Huang W."/>
            <person name="Zhang S."/>
            <person name="Huang B."/>
            <person name="Zhang Y."/>
            <person name="Qu T."/>
            <person name="Ni P."/>
            <person name="Miao G."/>
            <person name="Wang J."/>
            <person name="Wang Q."/>
            <person name="Steinberg C.E."/>
            <person name="Wang H."/>
            <person name="Li N."/>
            <person name="Qian L."/>
            <person name="Zhang G."/>
            <person name="Li Y."/>
            <person name="Yang H."/>
            <person name="Liu X."/>
            <person name="Wang J."/>
            <person name="Yin Y."/>
            <person name="Wang J."/>
        </authorList>
    </citation>
    <scope>NUCLEOTIDE SEQUENCE [LARGE SCALE GENOMIC DNA]</scope>
    <source>
        <strain evidence="6">05x7-T-G4-1.051#20</strain>
    </source>
</reference>
<keyword evidence="5" id="KW-0325">Glycoprotein</keyword>
<evidence type="ECO:0000256" key="4">
    <source>
        <dbReference type="ARBA" id="ARBA00023157"/>
    </source>
</evidence>
<evidence type="ECO:0000256" key="5">
    <source>
        <dbReference type="ARBA" id="ARBA00023180"/>
    </source>
</evidence>
<dbReference type="Pfam" id="PF01607">
    <property type="entry name" value="CBM_14"/>
    <property type="match status" value="2"/>
</dbReference>
<dbReference type="PROSITE" id="PS50940">
    <property type="entry name" value="CHIT_BIND_II"/>
    <property type="match status" value="1"/>
</dbReference>
<evidence type="ECO:0000256" key="2">
    <source>
        <dbReference type="ARBA" id="ARBA00022729"/>
    </source>
</evidence>
<evidence type="ECO:0000256" key="3">
    <source>
        <dbReference type="ARBA" id="ARBA00022737"/>
    </source>
</evidence>
<keyword evidence="4" id="KW-1015">Disulfide bond</keyword>
<dbReference type="AlphaFoldDB" id="K1QTD2"/>
<keyword evidence="3" id="KW-0677">Repeat</keyword>
<dbReference type="HOGENOM" id="CLU_126178_0_0_1"/>
<gene>
    <name evidence="6" type="ORF">CGI_10010092</name>
</gene>
<dbReference type="GO" id="GO:0008061">
    <property type="term" value="F:chitin binding"/>
    <property type="evidence" value="ECO:0007669"/>
    <property type="project" value="UniProtKB-KW"/>
</dbReference>
<dbReference type="Gene3D" id="2.170.140.10">
    <property type="entry name" value="Chitin binding domain"/>
    <property type="match status" value="2"/>
</dbReference>
<proteinExistence type="predicted"/>
<keyword evidence="2" id="KW-0732">Signal</keyword>
<dbReference type="GO" id="GO:0005576">
    <property type="term" value="C:extracellular region"/>
    <property type="evidence" value="ECO:0007669"/>
    <property type="project" value="InterPro"/>
</dbReference>
<dbReference type="FunCoup" id="K1QTD2">
    <property type="interactions" value="22"/>
</dbReference>
<organism evidence="6">
    <name type="scientific">Magallana gigas</name>
    <name type="common">Pacific oyster</name>
    <name type="synonym">Crassostrea gigas</name>
    <dbReference type="NCBI Taxonomy" id="29159"/>
    <lineage>
        <taxon>Eukaryota</taxon>
        <taxon>Metazoa</taxon>
        <taxon>Spiralia</taxon>
        <taxon>Lophotrochozoa</taxon>
        <taxon>Mollusca</taxon>
        <taxon>Bivalvia</taxon>
        <taxon>Autobranchia</taxon>
        <taxon>Pteriomorphia</taxon>
        <taxon>Ostreida</taxon>
        <taxon>Ostreoidea</taxon>
        <taxon>Ostreidae</taxon>
        <taxon>Magallana</taxon>
    </lineage>
</organism>
<dbReference type="InterPro" id="IPR051940">
    <property type="entry name" value="Chitin_bind-dev_reg"/>
</dbReference>
<dbReference type="InterPro" id="IPR002557">
    <property type="entry name" value="Chitin-bd_dom"/>
</dbReference>
<dbReference type="PANTHER" id="PTHR23301">
    <property type="entry name" value="CHITIN BINDING PERITROPHIN-A"/>
    <property type="match status" value="1"/>
</dbReference>
<dbReference type="InterPro" id="IPR036508">
    <property type="entry name" value="Chitin-bd_dom_sf"/>
</dbReference>
<name>K1QTD2_MAGGI</name>
<evidence type="ECO:0000256" key="1">
    <source>
        <dbReference type="ARBA" id="ARBA00022669"/>
    </source>
</evidence>
<dbReference type="EMBL" id="JH815999">
    <property type="protein sequence ID" value="EKC24861.1"/>
    <property type="molecule type" value="Genomic_DNA"/>
</dbReference>
<dbReference type="PANTHER" id="PTHR23301:SF0">
    <property type="entry name" value="CHITIN-BINDING TYPE-2 DOMAIN-CONTAINING PROTEIN-RELATED"/>
    <property type="match status" value="1"/>
</dbReference>
<sequence length="184" mass="20618">MMLICIIVSLLAHLISADECFGKVDGVYEVGCRSYVVCHNQHGTIHNCPDPPATNTVFNSNTKTCDNTLRGTNQNWPEMMDGLNWMDQPLAPVAFKVNRDYFCHGDVPSRVPAPCGMWQDCTLLADKRYADITRNCTSYYTCHGGTYFGHNFCNPGVVFDEVMQICNWPQNVAPPCGTRGTKRR</sequence>
<accession>K1QTD2</accession>
<dbReference type="SMART" id="SM00494">
    <property type="entry name" value="ChtBD2"/>
    <property type="match status" value="2"/>
</dbReference>
<dbReference type="SUPFAM" id="SSF57625">
    <property type="entry name" value="Invertebrate chitin-binding proteins"/>
    <property type="match status" value="2"/>
</dbReference>
<keyword evidence="1" id="KW-0147">Chitin-binding</keyword>